<sequence>MLVNHGAHAMIDPRANSLDKLVPPAPLPHVSRGALKRIKHPQPIPTGCPHCGGLVRLVSNRVIYGREYGDWPYAYACTGTRCGAYVGLHPDTDVPLGTLADKPLRDARNRCKRPFERIWRDKLMTRSQAYAWLAAELQITPPECHFGLFDVDRCERAKRICDQYLDEIYTSSARWG</sequence>
<dbReference type="EMBL" id="KC262634">
    <property type="protein sequence ID" value="AGC34636.1"/>
    <property type="molecule type" value="Genomic_DNA"/>
</dbReference>
<reference evidence="1 2" key="1">
    <citation type="submission" date="2012-12" db="EMBL/GenBank/DDBJ databases">
        <title>Complete genome sequence of Pseudomonas aeruginosa temperate bacteriophage H66.</title>
        <authorList>
            <person name="Maya O."/>
            <person name="Flores V."/>
            <person name="Guarneros G."/>
        </authorList>
    </citation>
    <scope>NUCLEOTIDE SEQUENCE [LARGE SCALE GENOMIC DNA]</scope>
</reference>
<proteinExistence type="predicted"/>
<evidence type="ECO:0000313" key="1">
    <source>
        <dbReference type="EMBL" id="AGC34636.1"/>
    </source>
</evidence>
<gene>
    <name evidence="1" type="ORF">H66_0027</name>
</gene>
<dbReference type="Proteomes" id="UP000011154">
    <property type="component" value="Segment"/>
</dbReference>
<organism evidence="1 2">
    <name type="scientific">Pseudomonas phage H66</name>
    <dbReference type="NCBI Taxonomy" id="2928683"/>
    <lineage>
        <taxon>Viruses</taxon>
        <taxon>Duplodnaviria</taxon>
        <taxon>Heunggongvirae</taxon>
        <taxon>Uroviricota</taxon>
        <taxon>Caudoviricetes</taxon>
        <taxon>Hollowayvirus</taxon>
        <taxon>Hollowayvirus H66</taxon>
    </lineage>
</organism>
<protein>
    <submittedName>
        <fullName evidence="1">Uncharacterized protein</fullName>
    </submittedName>
</protein>
<evidence type="ECO:0000313" key="2">
    <source>
        <dbReference type="Proteomes" id="UP000011154"/>
    </source>
</evidence>
<name>L7TJM4_9CAUD</name>
<dbReference type="InterPro" id="IPR021686">
    <property type="entry name" value="DUF3268"/>
</dbReference>
<accession>L7TJM4</accession>
<dbReference type="OrthoDB" id="10150at10239"/>
<dbReference type="Pfam" id="PF11672">
    <property type="entry name" value="DUF3268"/>
    <property type="match status" value="1"/>
</dbReference>
<keyword evidence="2" id="KW-1185">Reference proteome</keyword>